<dbReference type="GO" id="GO:0016717">
    <property type="term" value="F:oxidoreductase activity, acting on paired donors, with oxidation of a pair of donors resulting in the reduction of molecular oxygen to two molecules of water"/>
    <property type="evidence" value="ECO:0007669"/>
    <property type="project" value="TreeGrafter"/>
</dbReference>
<feature type="transmembrane region" description="Helical" evidence="1">
    <location>
        <begin position="79"/>
        <end position="97"/>
    </location>
</feature>
<proteinExistence type="predicted"/>
<evidence type="ECO:0000313" key="3">
    <source>
        <dbReference type="EMBL" id="CAE8719036.1"/>
    </source>
</evidence>
<evidence type="ECO:0000313" key="4">
    <source>
        <dbReference type="Proteomes" id="UP000626109"/>
    </source>
</evidence>
<feature type="transmembrane region" description="Helical" evidence="1">
    <location>
        <begin position="53"/>
        <end position="73"/>
    </location>
</feature>
<keyword evidence="1" id="KW-1133">Transmembrane helix</keyword>
<dbReference type="Pfam" id="PF00487">
    <property type="entry name" value="FA_desaturase"/>
    <property type="match status" value="1"/>
</dbReference>
<keyword evidence="1" id="KW-0812">Transmembrane</keyword>
<dbReference type="EMBL" id="CAJNNW010033468">
    <property type="protein sequence ID" value="CAE8719036.1"/>
    <property type="molecule type" value="Genomic_DNA"/>
</dbReference>
<evidence type="ECO:0000259" key="2">
    <source>
        <dbReference type="Pfam" id="PF00487"/>
    </source>
</evidence>
<accession>A0A813LA97</accession>
<protein>
    <recommendedName>
        <fullName evidence="2">Fatty acid desaturase domain-containing protein</fullName>
    </recommendedName>
</protein>
<dbReference type="GO" id="GO:0006629">
    <property type="term" value="P:lipid metabolic process"/>
    <property type="evidence" value="ECO:0007669"/>
    <property type="project" value="InterPro"/>
</dbReference>
<dbReference type="PANTHER" id="PTHR19353">
    <property type="entry name" value="FATTY ACID DESATURASE 2"/>
    <property type="match status" value="1"/>
</dbReference>
<gene>
    <name evidence="3" type="ORF">PGLA2088_LOCUS40414</name>
</gene>
<reference evidence="3" key="1">
    <citation type="submission" date="2021-02" db="EMBL/GenBank/DDBJ databases">
        <authorList>
            <person name="Dougan E. K."/>
            <person name="Rhodes N."/>
            <person name="Thang M."/>
            <person name="Chan C."/>
        </authorList>
    </citation>
    <scope>NUCLEOTIDE SEQUENCE</scope>
</reference>
<evidence type="ECO:0000256" key="1">
    <source>
        <dbReference type="SAM" id="Phobius"/>
    </source>
</evidence>
<feature type="non-terminal residue" evidence="3">
    <location>
        <position position="1"/>
    </location>
</feature>
<dbReference type="InterPro" id="IPR012171">
    <property type="entry name" value="Fatty_acid_desaturase"/>
</dbReference>
<feature type="transmembrane region" description="Helical" evidence="1">
    <location>
        <begin position="179"/>
        <end position="198"/>
    </location>
</feature>
<name>A0A813LA97_POLGL</name>
<dbReference type="PANTHER" id="PTHR19353:SF75">
    <property type="entry name" value="FATTY ACID DESATURASE, PUTATIVE-RELATED"/>
    <property type="match status" value="1"/>
</dbReference>
<feature type="domain" description="Fatty acid desaturase" evidence="2">
    <location>
        <begin position="126"/>
        <end position="333"/>
    </location>
</feature>
<dbReference type="AlphaFoldDB" id="A0A813LA97"/>
<dbReference type="InterPro" id="IPR005804">
    <property type="entry name" value="FA_desaturase_dom"/>
</dbReference>
<organism evidence="3 4">
    <name type="scientific">Polarella glacialis</name>
    <name type="common">Dinoflagellate</name>
    <dbReference type="NCBI Taxonomy" id="89957"/>
    <lineage>
        <taxon>Eukaryota</taxon>
        <taxon>Sar</taxon>
        <taxon>Alveolata</taxon>
        <taxon>Dinophyceae</taxon>
        <taxon>Suessiales</taxon>
        <taxon>Suessiaceae</taxon>
        <taxon>Polarella</taxon>
    </lineage>
</organism>
<comment type="caution">
    <text evidence="3">The sequence shown here is derived from an EMBL/GenBank/DDBJ whole genome shotgun (WGS) entry which is preliminary data.</text>
</comment>
<dbReference type="GO" id="GO:0016020">
    <property type="term" value="C:membrane"/>
    <property type="evidence" value="ECO:0007669"/>
    <property type="project" value="TreeGrafter"/>
</dbReference>
<feature type="transmembrane region" description="Helical" evidence="1">
    <location>
        <begin position="204"/>
        <end position="221"/>
    </location>
</feature>
<dbReference type="Proteomes" id="UP000626109">
    <property type="component" value="Unassembled WGS sequence"/>
</dbReference>
<sequence length="352" mass="40426">LMFLSYHVGYDLDGIIATQAKSMGVKMPERGPFYDECHAMVQKVKAEHPEQRYIFIAWCLLITTLLPLSFAWYLTAPSVAAGIATALVFEAYFLNIFHTRHHKGEKLYGVPLLDRLTSPIYEVVDNTWGYMPEAWRRNHHVRHHINTNNEVDPDLPAMYPIIRMFPSQPKLWFHKFQTFYWPLMMPLSVARFPISNVLEHGGNPIYFLLWVTMMFVLPALVNGRDGLLCSALINVFAGYSITYKFAVSHSHEELVDWDSVQTATTDADHVDKWLVQQITESTSWGGYWSTLLCGGLNLQIEHHLAPSVDPPLLAFIAPKLRKICEKHKLKYVAEPTFFHAAAKFHARLWKLG</sequence>
<keyword evidence="1" id="KW-0472">Membrane</keyword>